<dbReference type="SUPFAM" id="SSF54427">
    <property type="entry name" value="NTF2-like"/>
    <property type="match status" value="1"/>
</dbReference>
<dbReference type="PROSITE" id="PS51257">
    <property type="entry name" value="PROKAR_LIPOPROTEIN"/>
    <property type="match status" value="1"/>
</dbReference>
<reference evidence="2 3" key="1">
    <citation type="submission" date="2018-01" db="EMBL/GenBank/DDBJ databases">
        <title>Denitrification phenotypes of diverse strains of Pseudomonas stutzeri.</title>
        <authorList>
            <person name="Milligan D.A."/>
            <person name="Bergaust L."/>
            <person name="Bakken L.R."/>
            <person name="Frostegard A."/>
        </authorList>
    </citation>
    <scope>NUCLEOTIDE SEQUENCE [LARGE SCALE GENOMIC DNA]</scope>
    <source>
        <strain evidence="2 3">28a3</strain>
    </source>
</reference>
<evidence type="ECO:0008006" key="4">
    <source>
        <dbReference type="Google" id="ProtNLM"/>
    </source>
</evidence>
<dbReference type="AlphaFoldDB" id="A0A2N8SW69"/>
<feature type="chain" id="PRO_5014679796" description="Nuclear transport factor 2 family protein" evidence="1">
    <location>
        <begin position="23"/>
        <end position="143"/>
    </location>
</feature>
<dbReference type="RefSeq" id="WP_102846356.1">
    <property type="nucleotide sequence ID" value="NZ_JAMOIG010000001.1"/>
</dbReference>
<evidence type="ECO:0000256" key="1">
    <source>
        <dbReference type="SAM" id="SignalP"/>
    </source>
</evidence>
<name>A0A2N8SW69_STUST</name>
<organism evidence="2 3">
    <name type="scientific">Stutzerimonas stutzeri</name>
    <name type="common">Pseudomonas stutzeri</name>
    <dbReference type="NCBI Taxonomy" id="316"/>
    <lineage>
        <taxon>Bacteria</taxon>
        <taxon>Pseudomonadati</taxon>
        <taxon>Pseudomonadota</taxon>
        <taxon>Gammaproteobacteria</taxon>
        <taxon>Pseudomonadales</taxon>
        <taxon>Pseudomonadaceae</taxon>
        <taxon>Stutzerimonas</taxon>
    </lineage>
</organism>
<gene>
    <name evidence="2" type="ORF">CXL00_07270</name>
</gene>
<dbReference type="Proteomes" id="UP000235897">
    <property type="component" value="Unassembled WGS sequence"/>
</dbReference>
<accession>A0A2N8SW69</accession>
<feature type="signal peptide" evidence="1">
    <location>
        <begin position="1"/>
        <end position="22"/>
    </location>
</feature>
<dbReference type="InterPro" id="IPR032710">
    <property type="entry name" value="NTF2-like_dom_sf"/>
</dbReference>
<evidence type="ECO:0000313" key="3">
    <source>
        <dbReference type="Proteomes" id="UP000235897"/>
    </source>
</evidence>
<proteinExistence type="predicted"/>
<keyword evidence="1" id="KW-0732">Signal</keyword>
<dbReference type="EMBL" id="POUW01000002">
    <property type="protein sequence ID" value="PNG06717.1"/>
    <property type="molecule type" value="Genomic_DNA"/>
</dbReference>
<comment type="caution">
    <text evidence="2">The sequence shown here is derived from an EMBL/GenBank/DDBJ whole genome shotgun (WGS) entry which is preliminary data.</text>
</comment>
<dbReference type="Gene3D" id="3.10.450.50">
    <property type="match status" value="1"/>
</dbReference>
<protein>
    <recommendedName>
        <fullName evidence="4">Nuclear transport factor 2 family protein</fullName>
    </recommendedName>
</protein>
<evidence type="ECO:0000313" key="2">
    <source>
        <dbReference type="EMBL" id="PNG06717.1"/>
    </source>
</evidence>
<sequence length="143" mass="16199">MPVWKLAVWVALAALALAGCKADDPQAALDAAAESLQRSIEERDTGALMDCLHADFVANGQYGRDWAQRTATLMFLRHRNVKVLRLASRNWIDSTYPDRGHSEAQVALSGAENLLPQRVGHYEVELEWWKEDGQWKLARLDWK</sequence>
<dbReference type="OrthoDB" id="8905050at2"/>